<dbReference type="AlphaFoldDB" id="A0A8H3FV85"/>
<evidence type="ECO:0000313" key="3">
    <source>
        <dbReference type="EMBL" id="CAF9930675.1"/>
    </source>
</evidence>
<keyword evidence="4" id="KW-1185">Reference proteome</keyword>
<evidence type="ECO:0000256" key="2">
    <source>
        <dbReference type="SAM" id="SignalP"/>
    </source>
</evidence>
<evidence type="ECO:0000313" key="4">
    <source>
        <dbReference type="Proteomes" id="UP000664521"/>
    </source>
</evidence>
<sequence length="231" mass="23077">MAPIKATFCGTLLALFCFNSALATPDLAIMARLARPIFTPSAGTTGFGSFNSTSLFSTGTGTGFAGPTGATTTTPTTIPSPIPDLANIQRRKAPSTPSAGFGSKACHNETHHHPTGHHHGTAATTCSESVGTASFTLPSVIETALTLATPIVTPAVQRRLVHIPSGGFSSSVSSNGTLAGPTGTTGTGTGVGHATGTGASSAVSATGAVLLPTYTPAVVGRSRKAAWSWWG</sequence>
<proteinExistence type="predicted"/>
<evidence type="ECO:0000256" key="1">
    <source>
        <dbReference type="SAM" id="MobiDB-lite"/>
    </source>
</evidence>
<dbReference type="EMBL" id="CAJPDS010000056">
    <property type="protein sequence ID" value="CAF9930675.1"/>
    <property type="molecule type" value="Genomic_DNA"/>
</dbReference>
<comment type="caution">
    <text evidence="3">The sequence shown here is derived from an EMBL/GenBank/DDBJ whole genome shotgun (WGS) entry which is preliminary data.</text>
</comment>
<name>A0A8H3FV85_9LECA</name>
<gene>
    <name evidence="3" type="ORF">HETSPECPRED_007687</name>
</gene>
<organism evidence="3 4">
    <name type="scientific">Heterodermia speciosa</name>
    <dbReference type="NCBI Taxonomy" id="116794"/>
    <lineage>
        <taxon>Eukaryota</taxon>
        <taxon>Fungi</taxon>
        <taxon>Dikarya</taxon>
        <taxon>Ascomycota</taxon>
        <taxon>Pezizomycotina</taxon>
        <taxon>Lecanoromycetes</taxon>
        <taxon>OSLEUM clade</taxon>
        <taxon>Lecanoromycetidae</taxon>
        <taxon>Caliciales</taxon>
        <taxon>Physciaceae</taxon>
        <taxon>Heterodermia</taxon>
    </lineage>
</organism>
<feature type="chain" id="PRO_5034930501" evidence="2">
    <location>
        <begin position="24"/>
        <end position="231"/>
    </location>
</feature>
<accession>A0A8H3FV85</accession>
<reference evidence="3" key="1">
    <citation type="submission" date="2021-03" db="EMBL/GenBank/DDBJ databases">
        <authorList>
            <person name="Tagirdzhanova G."/>
        </authorList>
    </citation>
    <scope>NUCLEOTIDE SEQUENCE</scope>
</reference>
<keyword evidence="2" id="KW-0732">Signal</keyword>
<protein>
    <submittedName>
        <fullName evidence="3">Uncharacterized protein</fullName>
    </submittedName>
</protein>
<feature type="signal peptide" evidence="2">
    <location>
        <begin position="1"/>
        <end position="23"/>
    </location>
</feature>
<feature type="region of interest" description="Disordered" evidence="1">
    <location>
        <begin position="92"/>
        <end position="123"/>
    </location>
</feature>
<dbReference type="Proteomes" id="UP000664521">
    <property type="component" value="Unassembled WGS sequence"/>
</dbReference>